<comment type="similarity">
    <text evidence="2">Belongs to the pectinesterase family.</text>
</comment>
<name>A0AAD8KTB1_TARER</name>
<evidence type="ECO:0000259" key="10">
    <source>
        <dbReference type="Pfam" id="PF01095"/>
    </source>
</evidence>
<evidence type="ECO:0000256" key="6">
    <source>
        <dbReference type="ARBA" id="ARBA00023180"/>
    </source>
</evidence>
<dbReference type="Gene3D" id="2.160.20.10">
    <property type="entry name" value="Single-stranded right-handed beta-helix, Pectin lyase-like"/>
    <property type="match status" value="1"/>
</dbReference>
<dbReference type="AlphaFoldDB" id="A0AAD8KTB1"/>
<dbReference type="EMBL" id="JAUHHV010000004">
    <property type="protein sequence ID" value="KAK1425952.1"/>
    <property type="molecule type" value="Genomic_DNA"/>
</dbReference>
<proteinExistence type="inferred from homology"/>
<keyword evidence="9" id="KW-0472">Membrane</keyword>
<dbReference type="GO" id="GO:0042545">
    <property type="term" value="P:cell wall modification"/>
    <property type="evidence" value="ECO:0007669"/>
    <property type="project" value="InterPro"/>
</dbReference>
<dbReference type="Proteomes" id="UP001229421">
    <property type="component" value="Unassembled WGS sequence"/>
</dbReference>
<reference evidence="11" key="1">
    <citation type="journal article" date="2023" name="bioRxiv">
        <title>Improved chromosome-level genome assembly for marigold (Tagetes erecta).</title>
        <authorList>
            <person name="Jiang F."/>
            <person name="Yuan L."/>
            <person name="Wang S."/>
            <person name="Wang H."/>
            <person name="Xu D."/>
            <person name="Wang A."/>
            <person name="Fan W."/>
        </authorList>
    </citation>
    <scope>NUCLEOTIDE SEQUENCE</scope>
    <source>
        <strain evidence="11">WSJ</strain>
        <tissue evidence="11">Leaf</tissue>
    </source>
</reference>
<dbReference type="Pfam" id="PF01095">
    <property type="entry name" value="Pectinesterase"/>
    <property type="match status" value="1"/>
</dbReference>
<protein>
    <recommendedName>
        <fullName evidence="3">pectinesterase</fullName>
        <ecNumber evidence="3">3.1.1.11</ecNumber>
    </recommendedName>
</protein>
<accession>A0AAD8KTB1</accession>
<dbReference type="InterPro" id="IPR000070">
    <property type="entry name" value="Pectinesterase_cat"/>
</dbReference>
<evidence type="ECO:0000256" key="2">
    <source>
        <dbReference type="ARBA" id="ARBA00008891"/>
    </source>
</evidence>
<comment type="catalytic activity">
    <reaction evidence="7">
        <text>[(1-&gt;4)-alpha-D-galacturonosyl methyl ester](n) + n H2O = [(1-&gt;4)-alpha-D-galacturonosyl](n) + n methanol + n H(+)</text>
        <dbReference type="Rhea" id="RHEA:22380"/>
        <dbReference type="Rhea" id="RHEA-COMP:14570"/>
        <dbReference type="Rhea" id="RHEA-COMP:14573"/>
        <dbReference type="ChEBI" id="CHEBI:15377"/>
        <dbReference type="ChEBI" id="CHEBI:15378"/>
        <dbReference type="ChEBI" id="CHEBI:17790"/>
        <dbReference type="ChEBI" id="CHEBI:140522"/>
        <dbReference type="ChEBI" id="CHEBI:140523"/>
        <dbReference type="EC" id="3.1.1.11"/>
    </reaction>
</comment>
<dbReference type="InterPro" id="IPR012334">
    <property type="entry name" value="Pectin_lyas_fold"/>
</dbReference>
<keyword evidence="9" id="KW-1133">Transmembrane helix</keyword>
<comment type="caution">
    <text evidence="11">The sequence shown here is derived from an EMBL/GenBank/DDBJ whole genome shotgun (WGS) entry which is preliminary data.</text>
</comment>
<evidence type="ECO:0000256" key="5">
    <source>
        <dbReference type="ARBA" id="ARBA00023085"/>
    </source>
</evidence>
<evidence type="ECO:0000256" key="3">
    <source>
        <dbReference type="ARBA" id="ARBA00013229"/>
    </source>
</evidence>
<keyword evidence="9" id="KW-0812">Transmembrane</keyword>
<dbReference type="EC" id="3.1.1.11" evidence="3"/>
<feature type="domain" description="Pectinesterase catalytic" evidence="10">
    <location>
        <begin position="63"/>
        <end position="351"/>
    </location>
</feature>
<keyword evidence="12" id="KW-1185">Reference proteome</keyword>
<comment type="pathway">
    <text evidence="1">Glycan metabolism; pectin degradation; 2-dehydro-3-deoxy-D-gluconate from pectin: step 1/5.</text>
</comment>
<sequence>MFHESRSKSVNLYNVCAAARWTWLMFMCIIIIFLNGVKGRGLLRLRPCMDDVTLKMTSRKIIVVDGSGSGKYYYKYIQDAIDSIPDGNQDWVVIHVNKGIYREKVRIGREKSHIFLRGSGRTKTAIFWSQTSENNYHSSTFKVEANDFIAFGISFKNEAPTGIANSWHNQSVAAYVGGDRVAFYSCGFYSSHNTLLDHQGRHYYDRCYIQGAIDVIFGHARSVFHECEIFVVADKRIEIQGSVTGHGGSCSKDEKTGFVFLKGRIYGIGEAFLGRPRGEHSRVVFANTYMSKTVRPQGWTDWNHHGSLKNVYHGEYKCHGPGSSMEGRAPWLHKLTAQQAAPYLSTDFIHGKQWLLA</sequence>
<dbReference type="PANTHER" id="PTHR31321:SF98">
    <property type="entry name" value="PECTINESTERASE 67-RELATED"/>
    <property type="match status" value="1"/>
</dbReference>
<evidence type="ECO:0000256" key="9">
    <source>
        <dbReference type="SAM" id="Phobius"/>
    </source>
</evidence>
<feature type="transmembrane region" description="Helical" evidence="9">
    <location>
        <begin position="12"/>
        <end position="37"/>
    </location>
</feature>
<evidence type="ECO:0000313" key="12">
    <source>
        <dbReference type="Proteomes" id="UP001229421"/>
    </source>
</evidence>
<evidence type="ECO:0000313" key="11">
    <source>
        <dbReference type="EMBL" id="KAK1425952.1"/>
    </source>
</evidence>
<dbReference type="FunFam" id="2.160.20.10:FF:000013">
    <property type="entry name" value="Pectinesterase"/>
    <property type="match status" value="1"/>
</dbReference>
<evidence type="ECO:0000256" key="1">
    <source>
        <dbReference type="ARBA" id="ARBA00005184"/>
    </source>
</evidence>
<keyword evidence="6" id="KW-0325">Glycoprotein</keyword>
<dbReference type="GO" id="GO:0045490">
    <property type="term" value="P:pectin catabolic process"/>
    <property type="evidence" value="ECO:0007669"/>
    <property type="project" value="TreeGrafter"/>
</dbReference>
<dbReference type="InterPro" id="IPR011050">
    <property type="entry name" value="Pectin_lyase_fold/virulence"/>
</dbReference>
<keyword evidence="4" id="KW-0378">Hydrolase</keyword>
<evidence type="ECO:0000256" key="7">
    <source>
        <dbReference type="ARBA" id="ARBA00047928"/>
    </source>
</evidence>
<dbReference type="PANTHER" id="PTHR31321">
    <property type="entry name" value="ACYL-COA THIOESTER HYDROLASE YBHC-RELATED"/>
    <property type="match status" value="1"/>
</dbReference>
<dbReference type="GO" id="GO:0030599">
    <property type="term" value="F:pectinesterase activity"/>
    <property type="evidence" value="ECO:0007669"/>
    <property type="project" value="UniProtKB-EC"/>
</dbReference>
<organism evidence="11 12">
    <name type="scientific">Tagetes erecta</name>
    <name type="common">African marigold</name>
    <dbReference type="NCBI Taxonomy" id="13708"/>
    <lineage>
        <taxon>Eukaryota</taxon>
        <taxon>Viridiplantae</taxon>
        <taxon>Streptophyta</taxon>
        <taxon>Embryophyta</taxon>
        <taxon>Tracheophyta</taxon>
        <taxon>Spermatophyta</taxon>
        <taxon>Magnoliopsida</taxon>
        <taxon>eudicotyledons</taxon>
        <taxon>Gunneridae</taxon>
        <taxon>Pentapetalae</taxon>
        <taxon>asterids</taxon>
        <taxon>campanulids</taxon>
        <taxon>Asterales</taxon>
        <taxon>Asteraceae</taxon>
        <taxon>Asteroideae</taxon>
        <taxon>Heliantheae alliance</taxon>
        <taxon>Tageteae</taxon>
        <taxon>Tagetes</taxon>
    </lineage>
</organism>
<evidence type="ECO:0000256" key="4">
    <source>
        <dbReference type="ARBA" id="ARBA00022801"/>
    </source>
</evidence>
<evidence type="ECO:0000256" key="8">
    <source>
        <dbReference type="ARBA" id="ARBA00057335"/>
    </source>
</evidence>
<keyword evidence="5" id="KW-0063">Aspartyl esterase</keyword>
<dbReference type="SUPFAM" id="SSF51126">
    <property type="entry name" value="Pectin lyase-like"/>
    <property type="match status" value="1"/>
</dbReference>
<gene>
    <name evidence="11" type="ORF">QVD17_14619</name>
</gene>
<comment type="function">
    <text evidence="8">Acts in the modification of cell walls via demethylesterification of cell wall pectin.</text>
</comment>